<dbReference type="Proteomes" id="UP000738376">
    <property type="component" value="Unassembled WGS sequence"/>
</dbReference>
<evidence type="ECO:0000313" key="1">
    <source>
        <dbReference type="EMBL" id="NMF60443.1"/>
    </source>
</evidence>
<proteinExistence type="predicted"/>
<keyword evidence="2" id="KW-1185">Reference proteome</keyword>
<dbReference type="EMBL" id="JAAVJL010000003">
    <property type="protein sequence ID" value="NMF60443.1"/>
    <property type="molecule type" value="Genomic_DNA"/>
</dbReference>
<reference evidence="1 2" key="1">
    <citation type="submission" date="2020-03" db="EMBL/GenBank/DDBJ databases">
        <title>Draft Genome Sequence of 2-Methylisoborneol Producing Pseudanabaena yagii Strain GIHE-NHR1 Isolated from North Han River in South Korea.</title>
        <authorList>
            <person name="Jeong J."/>
        </authorList>
    </citation>
    <scope>NUCLEOTIDE SEQUENCE [LARGE SCALE GENOMIC DNA]</scope>
    <source>
        <strain evidence="1 2">GIHE-NHR1</strain>
    </source>
</reference>
<evidence type="ECO:0000313" key="2">
    <source>
        <dbReference type="Proteomes" id="UP000738376"/>
    </source>
</evidence>
<comment type="caution">
    <text evidence="1">The sequence shown here is derived from an EMBL/GenBank/DDBJ whole genome shotgun (WGS) entry which is preliminary data.</text>
</comment>
<organism evidence="1 2">
    <name type="scientific">Pseudanabaena yagii GIHE-NHR1</name>
    <dbReference type="NCBI Taxonomy" id="2722753"/>
    <lineage>
        <taxon>Bacteria</taxon>
        <taxon>Bacillati</taxon>
        <taxon>Cyanobacteriota</taxon>
        <taxon>Cyanophyceae</taxon>
        <taxon>Pseudanabaenales</taxon>
        <taxon>Pseudanabaenaceae</taxon>
        <taxon>Pseudanabaena</taxon>
        <taxon>Pseudanabaena yagii</taxon>
    </lineage>
</organism>
<name>A0ABX1LW84_9CYAN</name>
<protein>
    <submittedName>
        <fullName evidence="1">Uncharacterized protein</fullName>
    </submittedName>
</protein>
<sequence>MSAKDPSQKKGMLPILLDAFTGLISKAASLIEPVKKIADAILSIWQA</sequence>
<dbReference type="RefSeq" id="WP_169365398.1">
    <property type="nucleotide sequence ID" value="NZ_JAAVJL010000003.1"/>
</dbReference>
<gene>
    <name evidence="1" type="ORF">HC246_21015</name>
</gene>
<accession>A0ABX1LW84</accession>